<proteinExistence type="predicted"/>
<sequence>MSDELRKIDIPKRDLPKKFVEARRRRSGSAYGCVVCDLPIPEPKFMCHVVDGGGAALHVGDEDRYVPDDGDLAFLPLGTDCLRRHPELKPYAHKVEPGTFG</sequence>
<name>A0AAV4ZTV4_9HYPH</name>
<evidence type="ECO:0000313" key="2">
    <source>
        <dbReference type="Proteomes" id="UP001055247"/>
    </source>
</evidence>
<reference evidence="1" key="2">
    <citation type="submission" date="2021-08" db="EMBL/GenBank/DDBJ databases">
        <authorList>
            <person name="Tani A."/>
            <person name="Ola A."/>
            <person name="Ogura Y."/>
            <person name="Katsura K."/>
            <person name="Hayashi T."/>
        </authorList>
    </citation>
    <scope>NUCLEOTIDE SEQUENCE</scope>
    <source>
        <strain evidence="1">DSM 16372</strain>
    </source>
</reference>
<gene>
    <name evidence="1" type="ORF">BHAOGJBA_5180</name>
</gene>
<organism evidence="1 2">
    <name type="scientific">Methylobacterium hispanicum</name>
    <dbReference type="NCBI Taxonomy" id="270350"/>
    <lineage>
        <taxon>Bacteria</taxon>
        <taxon>Pseudomonadati</taxon>
        <taxon>Pseudomonadota</taxon>
        <taxon>Alphaproteobacteria</taxon>
        <taxon>Hyphomicrobiales</taxon>
        <taxon>Methylobacteriaceae</taxon>
        <taxon>Methylobacterium</taxon>
    </lineage>
</organism>
<protein>
    <recommendedName>
        <fullName evidence="3">HNH endonuclease</fullName>
    </recommendedName>
</protein>
<keyword evidence="2" id="KW-1185">Reference proteome</keyword>
<dbReference type="Proteomes" id="UP001055247">
    <property type="component" value="Unassembled WGS sequence"/>
</dbReference>
<reference evidence="1" key="1">
    <citation type="journal article" date="2016" name="Front. Microbiol.">
        <title>Genome Sequence of the Piezophilic, Mesophilic Sulfate-Reducing Bacterium Desulfovibrio indicus J2T.</title>
        <authorList>
            <person name="Cao J."/>
            <person name="Maignien L."/>
            <person name="Shao Z."/>
            <person name="Alain K."/>
            <person name="Jebbar M."/>
        </authorList>
    </citation>
    <scope>NUCLEOTIDE SEQUENCE</scope>
    <source>
        <strain evidence="1">DSM 16372</strain>
    </source>
</reference>
<comment type="caution">
    <text evidence="1">The sequence shown here is derived from an EMBL/GenBank/DDBJ whole genome shotgun (WGS) entry which is preliminary data.</text>
</comment>
<dbReference type="EMBL" id="BPQO01000029">
    <property type="protein sequence ID" value="GJD91632.1"/>
    <property type="molecule type" value="Genomic_DNA"/>
</dbReference>
<accession>A0AAV4ZTV4</accession>
<evidence type="ECO:0008006" key="3">
    <source>
        <dbReference type="Google" id="ProtNLM"/>
    </source>
</evidence>
<evidence type="ECO:0000313" key="1">
    <source>
        <dbReference type="EMBL" id="GJD91632.1"/>
    </source>
</evidence>
<dbReference type="AlphaFoldDB" id="A0AAV4ZTV4"/>
<dbReference type="RefSeq" id="WP_238231654.1">
    <property type="nucleotide sequence ID" value="NZ_BPQO01000029.1"/>
</dbReference>